<evidence type="ECO:0000256" key="1">
    <source>
        <dbReference type="ARBA" id="ARBA00022679"/>
    </source>
</evidence>
<dbReference type="CDD" id="cd04301">
    <property type="entry name" value="NAT_SF"/>
    <property type="match status" value="1"/>
</dbReference>
<evidence type="ECO:0000259" key="3">
    <source>
        <dbReference type="PROSITE" id="PS51186"/>
    </source>
</evidence>
<organism evidence="4 5">
    <name type="scientific">Sinorhizobium sojae CCBAU 05684</name>
    <dbReference type="NCBI Taxonomy" id="716928"/>
    <lineage>
        <taxon>Bacteria</taxon>
        <taxon>Pseudomonadati</taxon>
        <taxon>Pseudomonadota</taxon>
        <taxon>Alphaproteobacteria</taxon>
        <taxon>Hyphomicrobiales</taxon>
        <taxon>Rhizobiaceae</taxon>
        <taxon>Sinorhizobium/Ensifer group</taxon>
        <taxon>Sinorhizobium</taxon>
    </lineage>
</organism>
<dbReference type="InterPro" id="IPR016181">
    <property type="entry name" value="Acyl_CoA_acyltransferase"/>
</dbReference>
<dbReference type="InterPro" id="IPR000182">
    <property type="entry name" value="GNAT_dom"/>
</dbReference>
<dbReference type="InterPro" id="IPR051016">
    <property type="entry name" value="Diverse_Substrate_AcTransf"/>
</dbReference>
<accession>A0A249PEJ0</accession>
<evidence type="ECO:0000313" key="5">
    <source>
        <dbReference type="Proteomes" id="UP000217211"/>
    </source>
</evidence>
<dbReference type="EMBL" id="CP023067">
    <property type="protein sequence ID" value="ASY63669.1"/>
    <property type="molecule type" value="Genomic_DNA"/>
</dbReference>
<sequence>MVFPVGSTMSENVSIRPVVRNDYDQWLVLWEHYNASNGRSGERALDADITLMTWSRFFDAYEPMYALVAENNGRLVGLTHYIFHHSTTAIQPNCYLQDLFTSEAVQARGVGQALINGVFDAARRAGTSRVYWLTHESNLTAMQLYDKLAEKSGFVMYRMVI</sequence>
<dbReference type="GO" id="GO:0008080">
    <property type="term" value="F:N-acetyltransferase activity"/>
    <property type="evidence" value="ECO:0007669"/>
    <property type="project" value="TreeGrafter"/>
</dbReference>
<dbReference type="SUPFAM" id="SSF55729">
    <property type="entry name" value="Acyl-CoA N-acyltransferases (Nat)"/>
    <property type="match status" value="1"/>
</dbReference>
<dbReference type="AlphaFoldDB" id="A0A249PEJ0"/>
<keyword evidence="2" id="KW-0012">Acyltransferase</keyword>
<dbReference type="eggNOG" id="COG0454">
    <property type="taxonomic scope" value="Bacteria"/>
</dbReference>
<dbReference type="Gene3D" id="3.40.630.30">
    <property type="match status" value="1"/>
</dbReference>
<dbReference type="KEGG" id="esj:SJ05684_c22280"/>
<dbReference type="PANTHER" id="PTHR10545:SF42">
    <property type="entry name" value="ACETYLTRANSFERASE"/>
    <property type="match status" value="1"/>
</dbReference>
<dbReference type="PROSITE" id="PS51186">
    <property type="entry name" value="GNAT"/>
    <property type="match status" value="1"/>
</dbReference>
<evidence type="ECO:0000256" key="2">
    <source>
        <dbReference type="ARBA" id="ARBA00023315"/>
    </source>
</evidence>
<evidence type="ECO:0000313" key="4">
    <source>
        <dbReference type="EMBL" id="ASY63669.1"/>
    </source>
</evidence>
<reference evidence="4 5" key="1">
    <citation type="submission" date="2017-08" db="EMBL/GenBank/DDBJ databases">
        <title>Multipartite genome sequences of Sinorhizobium species nodulating soybeans.</title>
        <authorList>
            <person name="Tian C.F."/>
        </authorList>
    </citation>
    <scope>NUCLEOTIDE SEQUENCE [LARGE SCALE GENOMIC DNA]</scope>
    <source>
        <strain evidence="4 5">CCBAU 05684</strain>
    </source>
</reference>
<dbReference type="Proteomes" id="UP000217211">
    <property type="component" value="Chromosome"/>
</dbReference>
<proteinExistence type="predicted"/>
<dbReference type="STRING" id="716928.GCA_000261485_00358"/>
<keyword evidence="5" id="KW-1185">Reference proteome</keyword>
<feature type="domain" description="N-acetyltransferase" evidence="3">
    <location>
        <begin position="13"/>
        <end position="161"/>
    </location>
</feature>
<dbReference type="Pfam" id="PF00583">
    <property type="entry name" value="Acetyltransf_1"/>
    <property type="match status" value="1"/>
</dbReference>
<protein>
    <submittedName>
        <fullName evidence="4">Histone acetyltransferase HPA2-related acetyltransferase</fullName>
    </submittedName>
</protein>
<dbReference type="PANTHER" id="PTHR10545">
    <property type="entry name" value="DIAMINE N-ACETYLTRANSFERASE"/>
    <property type="match status" value="1"/>
</dbReference>
<name>A0A249PEJ0_9HYPH</name>
<gene>
    <name evidence="4" type="ORF">SJ05684_c22280</name>
</gene>
<keyword evidence="1 4" id="KW-0808">Transferase</keyword>